<accession>A0A183BMJ1</accession>
<keyword evidence="1" id="KW-1185">Reference proteome</keyword>
<reference evidence="1" key="1">
    <citation type="submission" date="2013-12" db="EMBL/GenBank/DDBJ databases">
        <authorList>
            <person name="Aslett M."/>
        </authorList>
    </citation>
    <scope>NUCLEOTIDE SEQUENCE [LARGE SCALE GENOMIC DNA]</scope>
    <source>
        <strain evidence="1">Lindley</strain>
    </source>
</reference>
<protein>
    <submittedName>
        <fullName evidence="2">Secreted protein</fullName>
    </submittedName>
</protein>
<evidence type="ECO:0000313" key="1">
    <source>
        <dbReference type="Proteomes" id="UP000050741"/>
    </source>
</evidence>
<dbReference type="Proteomes" id="UP000050741">
    <property type="component" value="Unassembled WGS sequence"/>
</dbReference>
<reference evidence="2" key="3">
    <citation type="submission" date="2016-06" db="UniProtKB">
        <authorList>
            <consortium name="WormBaseParasite"/>
        </authorList>
    </citation>
    <scope>IDENTIFICATION</scope>
</reference>
<reference evidence="1" key="2">
    <citation type="submission" date="2014-05" db="EMBL/GenBank/DDBJ databases">
        <title>The genome and life-stage specific transcriptomes of Globodera pallida elucidate key aspects of plant parasitism by a cyst nematode.</title>
        <authorList>
            <person name="Cotton J.A."/>
            <person name="Lilley C.J."/>
            <person name="Jones L.M."/>
            <person name="Kikuchi T."/>
            <person name="Reid A.J."/>
            <person name="Thorpe P."/>
            <person name="Tsai I.J."/>
            <person name="Beasley H."/>
            <person name="Blok V."/>
            <person name="Cock P.J.A."/>
            <person name="Van den Akker S.E."/>
            <person name="Holroyd N."/>
            <person name="Hunt M."/>
            <person name="Mantelin S."/>
            <person name="Naghra H."/>
            <person name="Pain A."/>
            <person name="Palomares-Rius J.E."/>
            <person name="Zarowiecki M."/>
            <person name="Berriman M."/>
            <person name="Jones J.T."/>
            <person name="Urwin P.E."/>
        </authorList>
    </citation>
    <scope>NUCLEOTIDE SEQUENCE [LARGE SCALE GENOMIC DNA]</scope>
    <source>
        <strain evidence="1">Lindley</strain>
    </source>
</reference>
<dbReference type="WBParaSite" id="GPLIN_000182600">
    <property type="protein sequence ID" value="GPLIN_000182600"/>
    <property type="gene ID" value="GPLIN_000182600"/>
</dbReference>
<dbReference type="AlphaFoldDB" id="A0A183BMJ1"/>
<name>A0A183BMJ1_GLOPA</name>
<organism evidence="1 2">
    <name type="scientific">Globodera pallida</name>
    <name type="common">Potato cyst nematode worm</name>
    <name type="synonym">Heterodera pallida</name>
    <dbReference type="NCBI Taxonomy" id="36090"/>
    <lineage>
        <taxon>Eukaryota</taxon>
        <taxon>Metazoa</taxon>
        <taxon>Ecdysozoa</taxon>
        <taxon>Nematoda</taxon>
        <taxon>Chromadorea</taxon>
        <taxon>Rhabditida</taxon>
        <taxon>Tylenchina</taxon>
        <taxon>Tylenchomorpha</taxon>
        <taxon>Tylenchoidea</taxon>
        <taxon>Heteroderidae</taxon>
        <taxon>Heteroderinae</taxon>
        <taxon>Globodera</taxon>
    </lineage>
</organism>
<proteinExistence type="predicted"/>
<sequence>MRRRLPNLLRIHVLKLALVCYRFDGLVDSHLKSRRSVLGSLKFDEKNGTGAELVKWEDDGTATRHLRKGRLQRMHNGL</sequence>
<evidence type="ECO:0000313" key="2">
    <source>
        <dbReference type="WBParaSite" id="GPLIN_000182600"/>
    </source>
</evidence>